<dbReference type="PANTHER" id="PTHR31390:SF0">
    <property type="entry name" value="DOMAIN PROTEIN, PUTATIVE (DUF3527)-RELATED"/>
    <property type="match status" value="1"/>
</dbReference>
<dbReference type="AlphaFoldDB" id="A0A4S4CW12"/>
<dbReference type="InterPro" id="IPR021916">
    <property type="entry name" value="DUF3527"/>
</dbReference>
<comment type="caution">
    <text evidence="2">The sequence shown here is derived from an EMBL/GenBank/DDBJ whole genome shotgun (WGS) entry which is preliminary data.</text>
</comment>
<gene>
    <name evidence="2" type="ORF">TEA_025367</name>
</gene>
<organism evidence="2 3">
    <name type="scientific">Camellia sinensis var. sinensis</name>
    <name type="common">China tea</name>
    <dbReference type="NCBI Taxonomy" id="542762"/>
    <lineage>
        <taxon>Eukaryota</taxon>
        <taxon>Viridiplantae</taxon>
        <taxon>Streptophyta</taxon>
        <taxon>Embryophyta</taxon>
        <taxon>Tracheophyta</taxon>
        <taxon>Spermatophyta</taxon>
        <taxon>Magnoliopsida</taxon>
        <taxon>eudicotyledons</taxon>
        <taxon>Gunneridae</taxon>
        <taxon>Pentapetalae</taxon>
        <taxon>asterids</taxon>
        <taxon>Ericales</taxon>
        <taxon>Theaceae</taxon>
        <taxon>Camellia</taxon>
    </lineage>
</organism>
<feature type="region of interest" description="Disordered" evidence="1">
    <location>
        <begin position="169"/>
        <end position="212"/>
    </location>
</feature>
<evidence type="ECO:0000313" key="2">
    <source>
        <dbReference type="EMBL" id="THF93867.1"/>
    </source>
</evidence>
<keyword evidence="3" id="KW-1185">Reference proteome</keyword>
<evidence type="ECO:0000313" key="3">
    <source>
        <dbReference type="Proteomes" id="UP000306102"/>
    </source>
</evidence>
<proteinExistence type="predicted"/>
<dbReference type="Proteomes" id="UP000306102">
    <property type="component" value="Unassembled WGS sequence"/>
</dbReference>
<evidence type="ECO:0000256" key="1">
    <source>
        <dbReference type="SAM" id="MobiDB-lite"/>
    </source>
</evidence>
<dbReference type="Pfam" id="PF12043">
    <property type="entry name" value="DUF3527"/>
    <property type="match status" value="1"/>
</dbReference>
<feature type="region of interest" description="Disordered" evidence="1">
    <location>
        <begin position="345"/>
        <end position="365"/>
    </location>
</feature>
<dbReference type="EMBL" id="SDRB02013850">
    <property type="protein sequence ID" value="THF93867.1"/>
    <property type="molecule type" value="Genomic_DNA"/>
</dbReference>
<name>A0A4S4CW12_CAMSN</name>
<accession>A0A4S4CW12</accession>
<feature type="compositionally biased region" description="Polar residues" evidence="1">
    <location>
        <begin position="191"/>
        <end position="212"/>
    </location>
</feature>
<protein>
    <submittedName>
        <fullName evidence="2">Uncharacterized protein</fullName>
    </submittedName>
</protein>
<dbReference type="PANTHER" id="PTHR31390">
    <property type="entry name" value="EXPRESSED PROTEIN"/>
    <property type="match status" value="1"/>
</dbReference>
<sequence length="624" mass="69595">MKHSTSKIVSYEYWIFIGCRYVYRYGDTCIGYAEYMPGTANTFGYIVGTAWVCRGYGSSSFILEKHSTPDSLLEENQVLKRNYQSSREVRKMKKIGAEEDRRKIELTESNAIAFSLGIVDSLCSSDEDSSLNSNLCTPFVPTDNIEPCSRSSSTKARFSPIRSLINPFTKSKSQRSPLGPASGSRGLPLSRMSSLRRTNTLRKSSSNDFSNTMHSPDFGSQFVKRDLCKNSAVSGSPGHLHGCLKLETKHGVPFFEFSLNFTEDIFMAQTWKTEDALNLVYTFHNRRKSNAGGWGLKNWNKEYSMVGQMKVSCYLCTELKDVGAFDNSMVTEFVLYDVVHGVVRPPKSSNQSPARGTCELDDVPDQSRLKLQPKHVVDNTHFDSSTPKPWAPKDLHPSLEIAAIVIQVPFGKILSDQTHPNLLDLSAAEKRKEGILDCSSPTKVNVVVPFGNHSLPNNENHGPSPLLDRWRLGGGCDCGGWDVACPLTVFGNPNIQSAEDHRLMENQQPLELFVQGSKENTPALTMTVIEEGWYSVDFHAQLSPLQAFSICVAILHGTEASIAVGQERANKLLKRNSLKVFIEEEVKILIDAVTEEEKRKAIKKMEEIPKSFKLNPPFSPIDRA</sequence>
<reference evidence="2 3" key="1">
    <citation type="journal article" date="2018" name="Proc. Natl. Acad. Sci. U.S.A.">
        <title>Draft genome sequence of Camellia sinensis var. sinensis provides insights into the evolution of the tea genome and tea quality.</title>
        <authorList>
            <person name="Wei C."/>
            <person name="Yang H."/>
            <person name="Wang S."/>
            <person name="Zhao J."/>
            <person name="Liu C."/>
            <person name="Gao L."/>
            <person name="Xia E."/>
            <person name="Lu Y."/>
            <person name="Tai Y."/>
            <person name="She G."/>
            <person name="Sun J."/>
            <person name="Cao H."/>
            <person name="Tong W."/>
            <person name="Gao Q."/>
            <person name="Li Y."/>
            <person name="Deng W."/>
            <person name="Jiang X."/>
            <person name="Wang W."/>
            <person name="Chen Q."/>
            <person name="Zhang S."/>
            <person name="Li H."/>
            <person name="Wu J."/>
            <person name="Wang P."/>
            <person name="Li P."/>
            <person name="Shi C."/>
            <person name="Zheng F."/>
            <person name="Jian J."/>
            <person name="Huang B."/>
            <person name="Shan D."/>
            <person name="Shi M."/>
            <person name="Fang C."/>
            <person name="Yue Y."/>
            <person name="Li F."/>
            <person name="Li D."/>
            <person name="Wei S."/>
            <person name="Han B."/>
            <person name="Jiang C."/>
            <person name="Yin Y."/>
            <person name="Xia T."/>
            <person name="Zhang Z."/>
            <person name="Bennetzen J.L."/>
            <person name="Zhao S."/>
            <person name="Wan X."/>
        </authorList>
    </citation>
    <scope>NUCLEOTIDE SEQUENCE [LARGE SCALE GENOMIC DNA]</scope>
    <source>
        <strain evidence="3">cv. Shuchazao</strain>
        <tissue evidence="2">Leaf</tissue>
    </source>
</reference>